<name>L5L3G7_PTEAL</name>
<sequence length="80" mass="8184">MEASPLRKTPCFDTSNLSNGASAASAAQNSWDLAIKTADCSNGTAGVEQQQSSQVTGSFSSLGSTTASVELWTPGLLLCQ</sequence>
<dbReference type="AlphaFoldDB" id="L5L3G7"/>
<dbReference type="Proteomes" id="UP000010552">
    <property type="component" value="Unassembled WGS sequence"/>
</dbReference>
<keyword evidence="2" id="KW-1185">Reference proteome</keyword>
<evidence type="ECO:0000313" key="1">
    <source>
        <dbReference type="EMBL" id="ELK18187.1"/>
    </source>
</evidence>
<evidence type="ECO:0000313" key="2">
    <source>
        <dbReference type="Proteomes" id="UP000010552"/>
    </source>
</evidence>
<reference evidence="2" key="1">
    <citation type="journal article" date="2013" name="Science">
        <title>Comparative analysis of bat genomes provides insight into the evolution of flight and immunity.</title>
        <authorList>
            <person name="Zhang G."/>
            <person name="Cowled C."/>
            <person name="Shi Z."/>
            <person name="Huang Z."/>
            <person name="Bishop-Lilly K.A."/>
            <person name="Fang X."/>
            <person name="Wynne J.W."/>
            <person name="Xiong Z."/>
            <person name="Baker M.L."/>
            <person name="Zhao W."/>
            <person name="Tachedjian M."/>
            <person name="Zhu Y."/>
            <person name="Zhou P."/>
            <person name="Jiang X."/>
            <person name="Ng J."/>
            <person name="Yang L."/>
            <person name="Wu L."/>
            <person name="Xiao J."/>
            <person name="Feng Y."/>
            <person name="Chen Y."/>
            <person name="Sun X."/>
            <person name="Zhang Y."/>
            <person name="Marsh G.A."/>
            <person name="Crameri G."/>
            <person name="Broder C.C."/>
            <person name="Frey K.G."/>
            <person name="Wang L.F."/>
            <person name="Wang J."/>
        </authorList>
    </citation>
    <scope>NUCLEOTIDE SEQUENCE [LARGE SCALE GENOMIC DNA]</scope>
</reference>
<dbReference type="EMBL" id="KB030337">
    <property type="protein sequence ID" value="ELK18187.1"/>
    <property type="molecule type" value="Genomic_DNA"/>
</dbReference>
<organism evidence="1 2">
    <name type="scientific">Pteropus alecto</name>
    <name type="common">Black flying fox</name>
    <dbReference type="NCBI Taxonomy" id="9402"/>
    <lineage>
        <taxon>Eukaryota</taxon>
        <taxon>Metazoa</taxon>
        <taxon>Chordata</taxon>
        <taxon>Craniata</taxon>
        <taxon>Vertebrata</taxon>
        <taxon>Euteleostomi</taxon>
        <taxon>Mammalia</taxon>
        <taxon>Eutheria</taxon>
        <taxon>Laurasiatheria</taxon>
        <taxon>Chiroptera</taxon>
        <taxon>Yinpterochiroptera</taxon>
        <taxon>Pteropodoidea</taxon>
        <taxon>Pteropodidae</taxon>
        <taxon>Pteropodinae</taxon>
        <taxon>Pteropus</taxon>
    </lineage>
</organism>
<protein>
    <submittedName>
        <fullName evidence="1">Uncharacterized protein</fullName>
    </submittedName>
</protein>
<accession>L5L3G7</accession>
<gene>
    <name evidence="1" type="ORF">PAL_GLEAN10013399</name>
</gene>
<dbReference type="InParanoid" id="L5L3G7"/>
<proteinExistence type="predicted"/>